<proteinExistence type="predicted"/>
<gene>
    <name evidence="4" type="primary">LOC106804715</name>
</gene>
<feature type="compositionally biased region" description="Polar residues" evidence="2">
    <location>
        <begin position="817"/>
        <end position="826"/>
    </location>
</feature>
<dbReference type="Proteomes" id="UP000695022">
    <property type="component" value="Unplaced"/>
</dbReference>
<keyword evidence="3" id="KW-1185">Reference proteome</keyword>
<feature type="compositionally biased region" description="Basic and acidic residues" evidence="2">
    <location>
        <begin position="799"/>
        <end position="815"/>
    </location>
</feature>
<evidence type="ECO:0000256" key="1">
    <source>
        <dbReference type="ARBA" id="ARBA00023054"/>
    </source>
</evidence>
<dbReference type="GeneID" id="106804715"/>
<dbReference type="InterPro" id="IPR019347">
    <property type="entry name" value="Axonemal_dynein_light_chain"/>
</dbReference>
<accession>A0ABM1DNG9</accession>
<feature type="region of interest" description="Disordered" evidence="2">
    <location>
        <begin position="932"/>
        <end position="1016"/>
    </location>
</feature>
<evidence type="ECO:0000313" key="3">
    <source>
        <dbReference type="Proteomes" id="UP000695022"/>
    </source>
</evidence>
<feature type="compositionally biased region" description="Polar residues" evidence="2">
    <location>
        <begin position="973"/>
        <end position="988"/>
    </location>
</feature>
<keyword evidence="1" id="KW-0175">Coiled coil</keyword>
<feature type="compositionally biased region" description="Polar residues" evidence="2">
    <location>
        <begin position="998"/>
        <end position="1007"/>
    </location>
</feature>
<protein>
    <submittedName>
        <fullName evidence="4">Axonemal dynein light chain domain-containing protein 1-like isoform X1</fullName>
    </submittedName>
</protein>
<reference evidence="4" key="1">
    <citation type="submission" date="2025-08" db="UniProtKB">
        <authorList>
            <consortium name="RefSeq"/>
        </authorList>
    </citation>
    <scope>IDENTIFICATION</scope>
</reference>
<dbReference type="RefSeq" id="XP_014661490.1">
    <property type="nucleotide sequence ID" value="XM_014806004.1"/>
</dbReference>
<sequence>MEERSTPELTETDCIPASIILSLKKPHKRTIENDLGPGNLGKCATLKKLDNVWNFPSRRCKFKHLIDSTICSCGAGKDISFLYDKEAVTDGDALAVVQDDGSRVIPDTLIPSEYHIVKSRGVLPLELRDCKYTTKSEEHSLHQVVFPSMRPTGRHEVIMLKRTMMQMLEHAGIKQSEQDQEIEGPSQIHCLINILKKEQDIYNVIFHEIIRQVSVECIERGELLADIRKSYSQLMDRVPRRVMSLHEELLAQRALDRRLSEQLAKFKNTIFLLTNELANVKEHDRQATREGEKTQHELKSALADALKNSSLLDEYHELYEMQRRRLQFQVDTLTEERNLWSSAAHWLSLKVADEHRLNTVKRLHVAQLSWAKLAKHFVILLTEKDTEHLGKMQEHMGVWKELIQKCSSQIAQQEICFKMGMVTIENVLTDLIATFKEKQYTKDGHLVVPQHEAVEHMCERLNRCEVELHGVTEQFSGDAMLACFELLASIREQVDCWTTYALKVFDRHQSESGSGYPYANRMVAVNESVELLLRQYKVQVSGENGVAPSTINLLNSMETWVNRLMAIANGANTLSESEWLRFFGLMSEWLATCIDLQQTPKNVQVNANEDQKNGEEQVELELKSVIEETRKWLTSSTNAIDSDDGRLLDDVSILHTDMVRWLVQLLLRLAPNKEGTSAEACEMAMLATTSTEQLNSSVMHLYNKLEEFCSCVTRCCTSMVMEMIKEYKNGLTDYDAESDLKDLTRLKTETENWIHTAGLLLTELTGITDHDEPPANLAQPQEPHESIVQYQDTSAMSEPDFHEEKEEKNASEIRVPDSQQQLLNKNTSKEQEERLIIQDNMTSEQQILEQHLSGLDVSENMGVSQETSIEYLNRDDNTYPQKLSNNPENIDEYEPLLALNTLQQQLARAEERAQVAESTVTRLQEQLNNAMQQLHMQQRESPATKNDTKPAKQDEVVTSSCNNHELPAERQESPTTKEATTVSRSAVTSPGKGRASHKPSSPKTRLGSSKRRAKKD</sequence>
<name>A0ABM1DNG9_PRICU</name>
<organism evidence="3 4">
    <name type="scientific">Priapulus caudatus</name>
    <name type="common">Priapulid worm</name>
    <dbReference type="NCBI Taxonomy" id="37621"/>
    <lineage>
        <taxon>Eukaryota</taxon>
        <taxon>Metazoa</taxon>
        <taxon>Ecdysozoa</taxon>
        <taxon>Scalidophora</taxon>
        <taxon>Priapulida</taxon>
        <taxon>Priapulimorpha</taxon>
        <taxon>Priapulimorphida</taxon>
        <taxon>Priapulidae</taxon>
        <taxon>Priapulus</taxon>
    </lineage>
</organism>
<evidence type="ECO:0000313" key="4">
    <source>
        <dbReference type="RefSeq" id="XP_014661490.1"/>
    </source>
</evidence>
<evidence type="ECO:0000256" key="2">
    <source>
        <dbReference type="SAM" id="MobiDB-lite"/>
    </source>
</evidence>
<dbReference type="PANTHER" id="PTHR23052">
    <property type="entry name" value="AXONEMAL DYNEIN LIGHT CHAIN DOMAIN-CONTAINING PROTEIN 1"/>
    <property type="match status" value="1"/>
</dbReference>
<dbReference type="InterPro" id="IPR052845">
    <property type="entry name" value="Axonemal_dynein_LC_domain"/>
</dbReference>
<feature type="region of interest" description="Disordered" evidence="2">
    <location>
        <begin position="792"/>
        <end position="828"/>
    </location>
</feature>
<feature type="compositionally biased region" description="Polar residues" evidence="2">
    <location>
        <begin position="932"/>
        <end position="945"/>
    </location>
</feature>
<dbReference type="PANTHER" id="PTHR23052:SF1">
    <property type="entry name" value="AXONEMAL DYNEIN LIGHT CHAIN DOMAIN-CONTAINING PROTEIN 1"/>
    <property type="match status" value="1"/>
</dbReference>
<dbReference type="Pfam" id="PF10211">
    <property type="entry name" value="Ax_dynein_light"/>
    <property type="match status" value="1"/>
</dbReference>
<feature type="compositionally biased region" description="Basic and acidic residues" evidence="2">
    <location>
        <begin position="946"/>
        <end position="955"/>
    </location>
</feature>